<evidence type="ECO:0000256" key="2">
    <source>
        <dbReference type="ARBA" id="ARBA00022692"/>
    </source>
</evidence>
<dbReference type="AlphaFoldDB" id="A0A7S1UCT0"/>
<feature type="domain" description="Cation-transporting P-type ATPase C-terminal" evidence="8">
    <location>
        <begin position="466"/>
        <end position="704"/>
    </location>
</feature>
<keyword evidence="6 7" id="KW-0472">Membrane</keyword>
<organism evidence="9">
    <name type="scientific">Phaeomonas parva</name>
    <dbReference type="NCBI Taxonomy" id="124430"/>
    <lineage>
        <taxon>Eukaryota</taxon>
        <taxon>Sar</taxon>
        <taxon>Stramenopiles</taxon>
        <taxon>Ochrophyta</taxon>
        <taxon>Pinguiophyceae</taxon>
        <taxon>Pinguiochrysidales</taxon>
        <taxon>Pinguiochrysidaceae</taxon>
        <taxon>Phaeomonas</taxon>
    </lineage>
</organism>
<sequence length="720" mass="78711">MMCKDQLSACETMGNATNICTGKTGTLTENRMTVVQIWTARKHLENINVEGTAEVASRVKDLVAANCAVNSAAKILYKKDGAALARPLVIGSATEGALLLMLDNWLGENAWESLRSKLLDTGSRCGPSCSTPSREKVYPFNSAKKRSTVVSFLPDGGVRVYVKGATEWLMADATHFSNDDGAQAELTDGVRSEIDTAIASMADNALRTLCIAHRDFASKDELPDDWMEHPPDGEGLCVDAIVGIIDPLRPDVKDAVATAQRAGIFVRMVTGDNIRTAKAIARECGIFREGGIALEGTDFRKKTPEELDAILPKLQVLARSSPNDKLLLVSRLNGHGLPKDQYSWEERFPDQSFQDMKDKLLPGYLPDWLLTRGGGGEVVGVIGDGTSDAPALKAADVGLAMGTGTQVAKDAAEITILDDKFSSIVKAISWGRSLYDNIRKFLQLKLSVIIVAPTIVFIGVCGGFDAPLNAVMMLWVKLITDMMALPLLTELPTPEPLQRRPYNRDASLVSWPMWRNILCQSLFQLIILNMLLFAGESMFGVEHAGNYCTKYEVMNSNDVVTVNGGSLFSCGDWSGRVSDLDDYDSRNITTSEDVDLDDIDHCWNEEECDAHDYTHFTLIFNTFVFCQLFNEFNCRSIHSRWDVFSGVESNPMFMGIIAVTGLLQFILVTFGGEFTRTAPLTAAQWGISIGLGAISLPVGIAMRFIPVEENPDSFFGTEGA</sequence>
<gene>
    <name evidence="9" type="ORF">PPAR1163_LOCUS22118</name>
</gene>
<dbReference type="PRINTS" id="PR00119">
    <property type="entry name" value="CATATPASE"/>
</dbReference>
<evidence type="ECO:0000259" key="8">
    <source>
        <dbReference type="Pfam" id="PF00689"/>
    </source>
</evidence>
<dbReference type="Pfam" id="PF00689">
    <property type="entry name" value="Cation_ATPase_C"/>
    <property type="match status" value="1"/>
</dbReference>
<evidence type="ECO:0000256" key="7">
    <source>
        <dbReference type="SAM" id="Phobius"/>
    </source>
</evidence>
<dbReference type="Gene3D" id="3.40.1110.10">
    <property type="entry name" value="Calcium-transporting ATPase, cytoplasmic domain N"/>
    <property type="match status" value="1"/>
</dbReference>
<protein>
    <recommendedName>
        <fullName evidence="8">Cation-transporting P-type ATPase C-terminal domain-containing protein</fullName>
    </recommendedName>
</protein>
<dbReference type="GO" id="GO:0012505">
    <property type="term" value="C:endomembrane system"/>
    <property type="evidence" value="ECO:0007669"/>
    <property type="project" value="UniProtKB-SubCell"/>
</dbReference>
<dbReference type="EMBL" id="HBGJ01034885">
    <property type="protein sequence ID" value="CAD9263733.1"/>
    <property type="molecule type" value="Transcribed_RNA"/>
</dbReference>
<name>A0A7S1UCT0_9STRA</name>
<proteinExistence type="predicted"/>
<dbReference type="PANTHER" id="PTHR24093">
    <property type="entry name" value="CATION TRANSPORTING ATPASE"/>
    <property type="match status" value="1"/>
</dbReference>
<accession>A0A7S1UCT0</accession>
<dbReference type="SUPFAM" id="SSF81665">
    <property type="entry name" value="Calcium ATPase, transmembrane domain M"/>
    <property type="match status" value="1"/>
</dbReference>
<dbReference type="PANTHER" id="PTHR24093:SF369">
    <property type="entry name" value="CALCIUM-TRANSPORTING ATPASE"/>
    <property type="match status" value="1"/>
</dbReference>
<feature type="transmembrane region" description="Helical" evidence="7">
    <location>
        <begin position="682"/>
        <end position="705"/>
    </location>
</feature>
<keyword evidence="3" id="KW-0479">Metal-binding</keyword>
<dbReference type="NCBIfam" id="TIGR01494">
    <property type="entry name" value="ATPase_P-type"/>
    <property type="match status" value="1"/>
</dbReference>
<dbReference type="Gene3D" id="3.40.50.1000">
    <property type="entry name" value="HAD superfamily/HAD-like"/>
    <property type="match status" value="1"/>
</dbReference>
<dbReference type="GO" id="GO:0005388">
    <property type="term" value="F:P-type calcium transporter activity"/>
    <property type="evidence" value="ECO:0007669"/>
    <property type="project" value="TreeGrafter"/>
</dbReference>
<evidence type="ECO:0000256" key="4">
    <source>
        <dbReference type="ARBA" id="ARBA00022842"/>
    </source>
</evidence>
<dbReference type="GO" id="GO:0005524">
    <property type="term" value="F:ATP binding"/>
    <property type="evidence" value="ECO:0007669"/>
    <property type="project" value="InterPro"/>
</dbReference>
<dbReference type="Pfam" id="PF13246">
    <property type="entry name" value="Cation_ATPase"/>
    <property type="match status" value="1"/>
</dbReference>
<keyword evidence="4" id="KW-0460">Magnesium</keyword>
<keyword evidence="2 7" id="KW-0812">Transmembrane</keyword>
<dbReference type="GO" id="GO:0016887">
    <property type="term" value="F:ATP hydrolysis activity"/>
    <property type="evidence" value="ECO:0007669"/>
    <property type="project" value="InterPro"/>
</dbReference>
<dbReference type="Pfam" id="PF08282">
    <property type="entry name" value="Hydrolase_3"/>
    <property type="match status" value="1"/>
</dbReference>
<keyword evidence="5 7" id="KW-1133">Transmembrane helix</keyword>
<evidence type="ECO:0000256" key="6">
    <source>
        <dbReference type="ARBA" id="ARBA00023136"/>
    </source>
</evidence>
<evidence type="ECO:0000256" key="1">
    <source>
        <dbReference type="ARBA" id="ARBA00004127"/>
    </source>
</evidence>
<dbReference type="Gene3D" id="1.20.1110.10">
    <property type="entry name" value="Calcium-transporting ATPase, transmembrane domain"/>
    <property type="match status" value="2"/>
</dbReference>
<dbReference type="SUPFAM" id="SSF81660">
    <property type="entry name" value="Metal cation-transporting ATPase, ATP-binding domain N"/>
    <property type="match status" value="1"/>
</dbReference>
<dbReference type="InterPro" id="IPR001757">
    <property type="entry name" value="P_typ_ATPase"/>
</dbReference>
<feature type="transmembrane region" description="Helical" evidence="7">
    <location>
        <begin position="513"/>
        <end position="534"/>
    </location>
</feature>
<dbReference type="GO" id="GO:0005886">
    <property type="term" value="C:plasma membrane"/>
    <property type="evidence" value="ECO:0007669"/>
    <property type="project" value="TreeGrafter"/>
</dbReference>
<dbReference type="InterPro" id="IPR023298">
    <property type="entry name" value="ATPase_P-typ_TM_dom_sf"/>
</dbReference>
<feature type="transmembrane region" description="Helical" evidence="7">
    <location>
        <begin position="446"/>
        <end position="466"/>
    </location>
</feature>
<feature type="transmembrane region" description="Helical" evidence="7">
    <location>
        <begin position="652"/>
        <end position="670"/>
    </location>
</feature>
<evidence type="ECO:0000313" key="9">
    <source>
        <dbReference type="EMBL" id="CAD9263733.1"/>
    </source>
</evidence>
<dbReference type="InterPro" id="IPR036412">
    <property type="entry name" value="HAD-like_sf"/>
</dbReference>
<dbReference type="InterPro" id="IPR023299">
    <property type="entry name" value="ATPase_P-typ_cyto_dom_N"/>
</dbReference>
<dbReference type="SUPFAM" id="SSF56784">
    <property type="entry name" value="HAD-like"/>
    <property type="match status" value="1"/>
</dbReference>
<evidence type="ECO:0000256" key="5">
    <source>
        <dbReference type="ARBA" id="ARBA00022989"/>
    </source>
</evidence>
<dbReference type="InterPro" id="IPR023214">
    <property type="entry name" value="HAD_sf"/>
</dbReference>
<reference evidence="9" key="1">
    <citation type="submission" date="2021-01" db="EMBL/GenBank/DDBJ databases">
        <authorList>
            <person name="Corre E."/>
            <person name="Pelletier E."/>
            <person name="Niang G."/>
            <person name="Scheremetjew M."/>
            <person name="Finn R."/>
            <person name="Kale V."/>
            <person name="Holt S."/>
            <person name="Cochrane G."/>
            <person name="Meng A."/>
            <person name="Brown T."/>
            <person name="Cohen L."/>
        </authorList>
    </citation>
    <scope>NUCLEOTIDE SEQUENCE</scope>
    <source>
        <strain evidence="9">CCMP2877</strain>
    </source>
</reference>
<comment type="subcellular location">
    <subcellularLocation>
        <location evidence="1">Endomembrane system</location>
        <topology evidence="1">Multi-pass membrane protein</topology>
    </subcellularLocation>
</comment>
<dbReference type="GO" id="GO:0046872">
    <property type="term" value="F:metal ion binding"/>
    <property type="evidence" value="ECO:0007669"/>
    <property type="project" value="UniProtKB-KW"/>
</dbReference>
<dbReference type="InterPro" id="IPR006068">
    <property type="entry name" value="ATPase_P-typ_cation-transptr_C"/>
</dbReference>
<evidence type="ECO:0000256" key="3">
    <source>
        <dbReference type="ARBA" id="ARBA00022723"/>
    </source>
</evidence>